<evidence type="ECO:0000256" key="7">
    <source>
        <dbReference type="ARBA" id="ARBA00022989"/>
    </source>
</evidence>
<accession>A0A7W1XTL3</accession>
<feature type="transmembrane region" description="Helical" evidence="11">
    <location>
        <begin position="226"/>
        <end position="252"/>
    </location>
</feature>
<dbReference type="GO" id="GO:0045259">
    <property type="term" value="C:proton-transporting ATP synthase complex"/>
    <property type="evidence" value="ECO:0007669"/>
    <property type="project" value="UniProtKB-KW"/>
</dbReference>
<dbReference type="InterPro" id="IPR045082">
    <property type="entry name" value="ATP_syn_F0_a_bact/chloroplast"/>
</dbReference>
<evidence type="ECO:0000313" key="14">
    <source>
        <dbReference type="Proteomes" id="UP000538292"/>
    </source>
</evidence>
<evidence type="ECO:0000256" key="5">
    <source>
        <dbReference type="ARBA" id="ARBA00022692"/>
    </source>
</evidence>
<evidence type="ECO:0000256" key="3">
    <source>
        <dbReference type="ARBA" id="ARBA00022448"/>
    </source>
</evidence>
<feature type="transmembrane region" description="Helical" evidence="11">
    <location>
        <begin position="20"/>
        <end position="41"/>
    </location>
</feature>
<keyword evidence="4 11" id="KW-0138">CF(0)</keyword>
<dbReference type="CDD" id="cd00310">
    <property type="entry name" value="ATP-synt_Fo_a_6"/>
    <property type="match status" value="1"/>
</dbReference>
<reference evidence="13 14" key="1">
    <citation type="submission" date="2020-07" db="EMBL/GenBank/DDBJ databases">
        <title>Thermoactinomyces phylogeny.</title>
        <authorList>
            <person name="Dunlap C."/>
        </authorList>
    </citation>
    <scope>NUCLEOTIDE SEQUENCE [LARGE SCALE GENOMIC DNA]</scope>
    <source>
        <strain evidence="13 14">AMNI-1</strain>
    </source>
</reference>
<evidence type="ECO:0000256" key="11">
    <source>
        <dbReference type="HAMAP-Rule" id="MF_01393"/>
    </source>
</evidence>
<evidence type="ECO:0000256" key="10">
    <source>
        <dbReference type="ARBA" id="ARBA00023310"/>
    </source>
</evidence>
<keyword evidence="14" id="KW-1185">Reference proteome</keyword>
<comment type="function">
    <text evidence="11 12">Key component of the proton channel; it plays a direct role in the translocation of protons across the membrane.</text>
</comment>
<dbReference type="InterPro" id="IPR035908">
    <property type="entry name" value="F0_ATP_A_sf"/>
</dbReference>
<dbReference type="PROSITE" id="PS00449">
    <property type="entry name" value="ATPASE_A"/>
    <property type="match status" value="1"/>
</dbReference>
<dbReference type="EMBL" id="JACEOL010000036">
    <property type="protein sequence ID" value="MBA4602956.1"/>
    <property type="molecule type" value="Genomic_DNA"/>
</dbReference>
<dbReference type="GO" id="GO:0046933">
    <property type="term" value="F:proton-transporting ATP synthase activity, rotational mechanism"/>
    <property type="evidence" value="ECO:0007669"/>
    <property type="project" value="UniProtKB-UniRule"/>
</dbReference>
<comment type="subcellular location">
    <subcellularLocation>
        <location evidence="11 12">Cell membrane</location>
        <topology evidence="11 12">Multi-pass membrane protein</topology>
    </subcellularLocation>
    <subcellularLocation>
        <location evidence="1">Membrane</location>
        <topology evidence="1">Multi-pass membrane protein</topology>
    </subcellularLocation>
</comment>
<dbReference type="HAMAP" id="MF_01393">
    <property type="entry name" value="ATP_synth_a_bact"/>
    <property type="match status" value="1"/>
</dbReference>
<keyword evidence="8 11" id="KW-0406">Ion transport</keyword>
<feature type="transmembrane region" description="Helical" evidence="11">
    <location>
        <begin position="143"/>
        <end position="162"/>
    </location>
</feature>
<evidence type="ECO:0000256" key="6">
    <source>
        <dbReference type="ARBA" id="ARBA00022781"/>
    </source>
</evidence>
<keyword evidence="11" id="KW-1003">Cell membrane</keyword>
<dbReference type="InterPro" id="IPR000568">
    <property type="entry name" value="ATP_synth_F0_asu"/>
</dbReference>
<proteinExistence type="inferred from homology"/>
<dbReference type="GO" id="GO:0005886">
    <property type="term" value="C:plasma membrane"/>
    <property type="evidence" value="ECO:0007669"/>
    <property type="project" value="UniProtKB-SubCell"/>
</dbReference>
<feature type="transmembrane region" description="Helical" evidence="11">
    <location>
        <begin position="78"/>
        <end position="103"/>
    </location>
</feature>
<evidence type="ECO:0000256" key="2">
    <source>
        <dbReference type="ARBA" id="ARBA00006810"/>
    </source>
</evidence>
<dbReference type="NCBIfam" id="TIGR01131">
    <property type="entry name" value="ATP_synt_6_or_A"/>
    <property type="match status" value="1"/>
</dbReference>
<evidence type="ECO:0000256" key="12">
    <source>
        <dbReference type="RuleBase" id="RU000483"/>
    </source>
</evidence>
<keyword evidence="10 11" id="KW-0066">ATP synthesis</keyword>
<comment type="similarity">
    <text evidence="2 11 12">Belongs to the ATPase A chain family.</text>
</comment>
<dbReference type="SUPFAM" id="SSF81336">
    <property type="entry name" value="F1F0 ATP synthase subunit A"/>
    <property type="match status" value="1"/>
</dbReference>
<keyword evidence="3 11" id="KW-0813">Transport</keyword>
<evidence type="ECO:0000256" key="4">
    <source>
        <dbReference type="ARBA" id="ARBA00022547"/>
    </source>
</evidence>
<keyword evidence="9 11" id="KW-0472">Membrane</keyword>
<comment type="caution">
    <text evidence="13">The sequence shown here is derived from an EMBL/GenBank/DDBJ whole genome shotgun (WGS) entry which is preliminary data.</text>
</comment>
<dbReference type="InterPro" id="IPR023011">
    <property type="entry name" value="ATP_synth_F0_asu_AS"/>
</dbReference>
<dbReference type="Proteomes" id="UP000538292">
    <property type="component" value="Unassembled WGS sequence"/>
</dbReference>
<dbReference type="GO" id="GO:0042777">
    <property type="term" value="P:proton motive force-driven plasma membrane ATP synthesis"/>
    <property type="evidence" value="ECO:0007669"/>
    <property type="project" value="TreeGrafter"/>
</dbReference>
<dbReference type="PRINTS" id="PR00123">
    <property type="entry name" value="ATPASEA"/>
</dbReference>
<evidence type="ECO:0000256" key="8">
    <source>
        <dbReference type="ARBA" id="ARBA00023065"/>
    </source>
</evidence>
<sequence>MEKTPKIGFELAGIPIQFDVTVMFTTIVTCALVLILAIAAARRRSLVPKGLQNAVEMLIEFTQGIVRSNLEGKTAERFYGFAFTLFLFIFIANQLGLMFNVVAEYHDPIPSLHIEAVHEEGHEAGGGEEHNAYAWWKSPTADINVTISMALAITLVAHFLGIRKSAKHYVSHYFQPYWWMFPIHLVDEVAKPVTHGMRLWANIFAGEILIMVLLRGSWYLTGAPLIVWLAYSVLVGLIQAYVFTVLAMVYMAQKIAYD</sequence>
<evidence type="ECO:0000256" key="9">
    <source>
        <dbReference type="ARBA" id="ARBA00023136"/>
    </source>
</evidence>
<keyword evidence="7 11" id="KW-1133">Transmembrane helix</keyword>
<dbReference type="AlphaFoldDB" id="A0A7W1XTL3"/>
<name>A0A7W1XTL3_9BACL</name>
<gene>
    <name evidence="11 13" type="primary">atpB</name>
    <name evidence="13" type="ORF">H2C83_11650</name>
</gene>
<dbReference type="PANTHER" id="PTHR42823:SF3">
    <property type="entry name" value="ATP SYNTHASE SUBUNIT A, CHLOROPLASTIC"/>
    <property type="match status" value="1"/>
</dbReference>
<dbReference type="Gene3D" id="1.20.120.220">
    <property type="entry name" value="ATP synthase, F0 complex, subunit A"/>
    <property type="match status" value="1"/>
</dbReference>
<evidence type="ECO:0000256" key="1">
    <source>
        <dbReference type="ARBA" id="ARBA00004141"/>
    </source>
</evidence>
<evidence type="ECO:0000313" key="13">
    <source>
        <dbReference type="EMBL" id="MBA4602956.1"/>
    </source>
</evidence>
<feature type="transmembrane region" description="Helical" evidence="11">
    <location>
        <begin position="199"/>
        <end position="220"/>
    </location>
</feature>
<keyword evidence="6 11" id="KW-0375">Hydrogen ion transport</keyword>
<organism evidence="13 14">
    <name type="scientific">Thermoactinomyces mirandus</name>
    <dbReference type="NCBI Taxonomy" id="2756294"/>
    <lineage>
        <taxon>Bacteria</taxon>
        <taxon>Bacillati</taxon>
        <taxon>Bacillota</taxon>
        <taxon>Bacilli</taxon>
        <taxon>Bacillales</taxon>
        <taxon>Thermoactinomycetaceae</taxon>
        <taxon>Thermoactinomyces</taxon>
    </lineage>
</organism>
<dbReference type="PANTHER" id="PTHR42823">
    <property type="entry name" value="ATP SYNTHASE SUBUNIT A, CHLOROPLASTIC"/>
    <property type="match status" value="1"/>
</dbReference>
<keyword evidence="5 11" id="KW-0812">Transmembrane</keyword>
<dbReference type="Pfam" id="PF00119">
    <property type="entry name" value="ATP-synt_A"/>
    <property type="match status" value="1"/>
</dbReference>
<protein>
    <recommendedName>
        <fullName evidence="11 12">ATP synthase subunit a</fullName>
    </recommendedName>
    <alternativeName>
        <fullName evidence="11">ATP synthase F0 sector subunit a</fullName>
    </alternativeName>
    <alternativeName>
        <fullName evidence="11">F-ATPase subunit 6</fullName>
    </alternativeName>
</protein>